<feature type="transmembrane region" description="Helical" evidence="1">
    <location>
        <begin position="32"/>
        <end position="54"/>
    </location>
</feature>
<name>A0A8T8K4V0_9EURY</name>
<organism evidence="2 3">
    <name type="scientific">Methanobacterium alkalithermotolerans</name>
    <dbReference type="NCBI Taxonomy" id="2731220"/>
    <lineage>
        <taxon>Archaea</taxon>
        <taxon>Methanobacteriati</taxon>
        <taxon>Methanobacteriota</taxon>
        <taxon>Methanomada group</taxon>
        <taxon>Methanobacteria</taxon>
        <taxon>Methanobacteriales</taxon>
        <taxon>Methanobacteriaceae</taxon>
        <taxon>Methanobacterium</taxon>
    </lineage>
</organism>
<evidence type="ECO:0000256" key="1">
    <source>
        <dbReference type="SAM" id="Phobius"/>
    </source>
</evidence>
<dbReference type="KEGG" id="meme:HYG87_03710"/>
<dbReference type="RefSeq" id="WP_211533885.1">
    <property type="nucleotide sequence ID" value="NZ_CP058560.1"/>
</dbReference>
<dbReference type="Proteomes" id="UP000681041">
    <property type="component" value="Chromosome"/>
</dbReference>
<keyword evidence="1" id="KW-1133">Transmembrane helix</keyword>
<protein>
    <submittedName>
        <fullName evidence="2">Uncharacterized protein</fullName>
    </submittedName>
</protein>
<dbReference type="OrthoDB" id="81523at2157"/>
<feature type="transmembrane region" description="Helical" evidence="1">
    <location>
        <begin position="115"/>
        <end position="134"/>
    </location>
</feature>
<sequence>MLIISPLFSPKSYLNQKIRTIKPFEKWEKNDFLKMAIIIVLFIYIMGIILEIYLRINAGVSLFTTFVSLNPSPSTSSILHSHMFKGAISPFLNSFISTNSSIHTGGSLSSYIPDAGWIILLAIPVVYLGGMLSLGDRREYHKLIVLFALTTSIIGMIDGGLLSTPALVGLSGLLGMSALKMPFSFKNLISPTIIIAFLIILRVILGLFASFPDYYEVTIIDAPEDLKLLDYNILSSQVVNNKTIITLDSNYNEIHLINDLASSLEGKSEVFFISWNFYSFFGNTAYS</sequence>
<dbReference type="GeneID" id="64819841"/>
<reference evidence="2" key="1">
    <citation type="submission" date="2020-07" db="EMBL/GenBank/DDBJ databases">
        <title>Methanobacterium. sp. MethCan genome.</title>
        <authorList>
            <person name="Postec A."/>
            <person name="Quemeneur M."/>
        </authorList>
    </citation>
    <scope>NUCLEOTIDE SEQUENCE</scope>
    <source>
        <strain evidence="2">MethCAN</strain>
    </source>
</reference>
<keyword evidence="3" id="KW-1185">Reference proteome</keyword>
<keyword evidence="1" id="KW-0472">Membrane</keyword>
<feature type="transmembrane region" description="Helical" evidence="1">
    <location>
        <begin position="188"/>
        <end position="209"/>
    </location>
</feature>
<gene>
    <name evidence="2" type="ORF">HYG87_03710</name>
</gene>
<dbReference type="AlphaFoldDB" id="A0A8T8K4V0"/>
<evidence type="ECO:0000313" key="3">
    <source>
        <dbReference type="Proteomes" id="UP000681041"/>
    </source>
</evidence>
<proteinExistence type="predicted"/>
<feature type="transmembrane region" description="Helical" evidence="1">
    <location>
        <begin position="143"/>
        <end position="168"/>
    </location>
</feature>
<keyword evidence="1" id="KW-0812">Transmembrane</keyword>
<evidence type="ECO:0000313" key="2">
    <source>
        <dbReference type="EMBL" id="QUH22939.1"/>
    </source>
</evidence>
<accession>A0A8T8K4V0</accession>
<dbReference type="EMBL" id="CP058560">
    <property type="protein sequence ID" value="QUH22939.1"/>
    <property type="molecule type" value="Genomic_DNA"/>
</dbReference>